<protein>
    <recommendedName>
        <fullName evidence="3">DUF5678 domain-containing protein</fullName>
    </recommendedName>
</protein>
<dbReference type="AlphaFoldDB" id="A0A5M8P247"/>
<dbReference type="Proteomes" id="UP000324575">
    <property type="component" value="Unassembled WGS sequence"/>
</dbReference>
<proteinExistence type="predicted"/>
<evidence type="ECO:0008006" key="3">
    <source>
        <dbReference type="Google" id="ProtNLM"/>
    </source>
</evidence>
<gene>
    <name evidence="1" type="ORF">EZS26_001369</name>
</gene>
<reference evidence="1 2" key="1">
    <citation type="submission" date="2019-03" db="EMBL/GenBank/DDBJ databases">
        <title>Single cell metagenomics reveals metabolic interactions within the superorganism composed of flagellate Streblomastix strix and complex community of Bacteroidetes bacteria on its surface.</title>
        <authorList>
            <person name="Treitli S.C."/>
            <person name="Kolisko M."/>
            <person name="Husnik F."/>
            <person name="Keeling P."/>
            <person name="Hampl V."/>
        </authorList>
    </citation>
    <scope>NUCLEOTIDE SEQUENCE [LARGE SCALE GENOMIC DNA]</scope>
    <source>
        <strain evidence="1">St1</strain>
    </source>
</reference>
<accession>A0A5M8P247</accession>
<dbReference type="EMBL" id="SNRX01000007">
    <property type="protein sequence ID" value="KAA6302537.1"/>
    <property type="molecule type" value="Genomic_DNA"/>
</dbReference>
<evidence type="ECO:0000313" key="2">
    <source>
        <dbReference type="Proteomes" id="UP000324575"/>
    </source>
</evidence>
<name>A0A5M8P247_9BACT</name>
<organism evidence="1 2">
    <name type="scientific">Candidatus Ordinivivax streblomastigis</name>
    <dbReference type="NCBI Taxonomy" id="2540710"/>
    <lineage>
        <taxon>Bacteria</taxon>
        <taxon>Pseudomonadati</taxon>
        <taxon>Bacteroidota</taxon>
        <taxon>Bacteroidia</taxon>
        <taxon>Bacteroidales</taxon>
        <taxon>Candidatus Ordinivivax</taxon>
    </lineage>
</organism>
<evidence type="ECO:0000313" key="1">
    <source>
        <dbReference type="EMBL" id="KAA6302537.1"/>
    </source>
</evidence>
<comment type="caution">
    <text evidence="1">The sequence shown here is derived from an EMBL/GenBank/DDBJ whole genome shotgun (WGS) entry which is preliminary data.</text>
</comment>
<sequence>MFVNDFGILELFCTFVFSTIKVMLDKEFKYYLDHQSELLKKYNNRFIVIVDDEVVGEYDSMENAYSDSGKKFQLGTFLIQKCSPGDKDYTVTFHSRVSFA</sequence>